<feature type="chain" id="PRO_5002205384" evidence="1">
    <location>
        <begin position="24"/>
        <end position="168"/>
    </location>
</feature>
<reference evidence="3" key="2">
    <citation type="submission" date="2015-01" db="EMBL/GenBank/DDBJ databases">
        <title>Evolutionary Origins and Diversification of the Mycorrhizal Mutualists.</title>
        <authorList>
            <consortium name="DOE Joint Genome Institute"/>
            <consortium name="Mycorrhizal Genomics Consortium"/>
            <person name="Kohler A."/>
            <person name="Kuo A."/>
            <person name="Nagy L.G."/>
            <person name="Floudas D."/>
            <person name="Copeland A."/>
            <person name="Barry K.W."/>
            <person name="Cichocki N."/>
            <person name="Veneault-Fourrey C."/>
            <person name="LaButti K."/>
            <person name="Lindquist E.A."/>
            <person name="Lipzen A."/>
            <person name="Lundell T."/>
            <person name="Morin E."/>
            <person name="Murat C."/>
            <person name="Riley R."/>
            <person name="Ohm R."/>
            <person name="Sun H."/>
            <person name="Tunlid A."/>
            <person name="Henrissat B."/>
            <person name="Grigoriev I.V."/>
            <person name="Hibbett D.S."/>
            <person name="Martin F."/>
        </authorList>
    </citation>
    <scope>NUCLEOTIDE SEQUENCE [LARGE SCALE GENOMIC DNA]</scope>
    <source>
        <strain evidence="3">LaAM-08-1</strain>
    </source>
</reference>
<protein>
    <submittedName>
        <fullName evidence="2">Uncharacterized protein</fullName>
    </submittedName>
</protein>
<name>A0A0C9WJ51_9AGAR</name>
<gene>
    <name evidence="2" type="ORF">K443DRAFT_370112</name>
</gene>
<dbReference type="AlphaFoldDB" id="A0A0C9WJ51"/>
<evidence type="ECO:0000313" key="3">
    <source>
        <dbReference type="Proteomes" id="UP000054477"/>
    </source>
</evidence>
<reference evidence="2 3" key="1">
    <citation type="submission" date="2014-04" db="EMBL/GenBank/DDBJ databases">
        <authorList>
            <consortium name="DOE Joint Genome Institute"/>
            <person name="Kuo A."/>
            <person name="Kohler A."/>
            <person name="Nagy L.G."/>
            <person name="Floudas D."/>
            <person name="Copeland A."/>
            <person name="Barry K.W."/>
            <person name="Cichocki N."/>
            <person name="Veneault-Fourrey C."/>
            <person name="LaButti K."/>
            <person name="Lindquist E.A."/>
            <person name="Lipzen A."/>
            <person name="Lundell T."/>
            <person name="Morin E."/>
            <person name="Murat C."/>
            <person name="Sun H."/>
            <person name="Tunlid A."/>
            <person name="Henrissat B."/>
            <person name="Grigoriev I.V."/>
            <person name="Hibbett D.S."/>
            <person name="Martin F."/>
            <person name="Nordberg H.P."/>
            <person name="Cantor M.N."/>
            <person name="Hua S.X."/>
        </authorList>
    </citation>
    <scope>NUCLEOTIDE SEQUENCE [LARGE SCALE GENOMIC DNA]</scope>
    <source>
        <strain evidence="2 3">LaAM-08-1</strain>
    </source>
</reference>
<evidence type="ECO:0000256" key="1">
    <source>
        <dbReference type="SAM" id="SignalP"/>
    </source>
</evidence>
<feature type="signal peptide" evidence="1">
    <location>
        <begin position="1"/>
        <end position="23"/>
    </location>
</feature>
<dbReference type="EMBL" id="KN838810">
    <property type="protein sequence ID" value="KIJ94084.1"/>
    <property type="molecule type" value="Genomic_DNA"/>
</dbReference>
<organism evidence="2 3">
    <name type="scientific">Laccaria amethystina LaAM-08-1</name>
    <dbReference type="NCBI Taxonomy" id="1095629"/>
    <lineage>
        <taxon>Eukaryota</taxon>
        <taxon>Fungi</taxon>
        <taxon>Dikarya</taxon>
        <taxon>Basidiomycota</taxon>
        <taxon>Agaricomycotina</taxon>
        <taxon>Agaricomycetes</taxon>
        <taxon>Agaricomycetidae</taxon>
        <taxon>Agaricales</taxon>
        <taxon>Agaricineae</taxon>
        <taxon>Hydnangiaceae</taxon>
        <taxon>Laccaria</taxon>
    </lineage>
</organism>
<evidence type="ECO:0000313" key="2">
    <source>
        <dbReference type="EMBL" id="KIJ94084.1"/>
    </source>
</evidence>
<keyword evidence="1" id="KW-0732">Signal</keyword>
<dbReference type="Proteomes" id="UP000054477">
    <property type="component" value="Unassembled WGS sequence"/>
</dbReference>
<proteinExistence type="predicted"/>
<dbReference type="HOGENOM" id="CLU_1586764_0_0_1"/>
<keyword evidence="3" id="KW-1185">Reference proteome</keyword>
<sequence>MRFATRLASIAALTLANFSTTFATLPIQAGKYGIVSQRTATFLQAADNSTALFAFSTDIPPPHPTIFTLIPGIEGGFTLKLESLGGEYVTRHANEETSVGYVVGPGWAALDWGISPAGDGTYVIKVIDRDVVWTADPPGGPISKIILAPATGQKAQTFRFVKYPFESQ</sequence>
<accession>A0A0C9WJ51</accession>
<dbReference type="CDD" id="cd23714">
    <property type="entry name" value="beta-trefoil_Ricin_MtaL"/>
    <property type="match status" value="1"/>
</dbReference>
<dbReference type="OrthoDB" id="2972047at2759"/>